<accession>A0AAW1RR72</accession>
<evidence type="ECO:0000313" key="2">
    <source>
        <dbReference type="EMBL" id="KAK9836354.1"/>
    </source>
</evidence>
<dbReference type="EMBL" id="JALJOU010000025">
    <property type="protein sequence ID" value="KAK9836354.1"/>
    <property type="molecule type" value="Genomic_DNA"/>
</dbReference>
<sequence length="260" mass="26151">MLDFITAGPKLRKWYGEGERGAAVAQPTGRGGADGGEAPDAQRTAVLVTDVDSATGEQVVLQLILARQEVRLLTRDPAAARSSFGEYVTPVDGHVGDPRSMAAALRGVRTIICTGRLGALLPAAAAAGVEHIVLLTAAGDGGGGPLGSLLGGEEAVLRDAGRERAVAQSGVPHTLVRTGALRSVPAGSEGPRLLQGPLPADLAAGAVSREDAAAVLAGALAPPSGGRREICVLASGDSPAAVPVREQLDNVLAEEQPPPS</sequence>
<dbReference type="Proteomes" id="UP001445335">
    <property type="component" value="Unassembled WGS sequence"/>
</dbReference>
<dbReference type="Gene3D" id="3.40.50.720">
    <property type="entry name" value="NAD(P)-binding Rossmann-like Domain"/>
    <property type="match status" value="1"/>
</dbReference>
<dbReference type="InterPro" id="IPR016040">
    <property type="entry name" value="NAD(P)-bd_dom"/>
</dbReference>
<feature type="domain" description="NAD(P)-binding" evidence="1">
    <location>
        <begin position="54"/>
        <end position="221"/>
    </location>
</feature>
<evidence type="ECO:0000313" key="3">
    <source>
        <dbReference type="Proteomes" id="UP001445335"/>
    </source>
</evidence>
<reference evidence="2 3" key="1">
    <citation type="journal article" date="2024" name="Nat. Commun.">
        <title>Phylogenomics reveals the evolutionary origins of lichenization in chlorophyte algae.</title>
        <authorList>
            <person name="Puginier C."/>
            <person name="Libourel C."/>
            <person name="Otte J."/>
            <person name="Skaloud P."/>
            <person name="Haon M."/>
            <person name="Grisel S."/>
            <person name="Petersen M."/>
            <person name="Berrin J.G."/>
            <person name="Delaux P.M."/>
            <person name="Dal Grande F."/>
            <person name="Keller J."/>
        </authorList>
    </citation>
    <scope>NUCLEOTIDE SEQUENCE [LARGE SCALE GENOMIC DNA]</scope>
    <source>
        <strain evidence="2 3">SAG 245.80</strain>
    </source>
</reference>
<organism evidence="2 3">
    <name type="scientific">Elliptochloris bilobata</name>
    <dbReference type="NCBI Taxonomy" id="381761"/>
    <lineage>
        <taxon>Eukaryota</taxon>
        <taxon>Viridiplantae</taxon>
        <taxon>Chlorophyta</taxon>
        <taxon>core chlorophytes</taxon>
        <taxon>Trebouxiophyceae</taxon>
        <taxon>Trebouxiophyceae incertae sedis</taxon>
        <taxon>Elliptochloris clade</taxon>
        <taxon>Elliptochloris</taxon>
    </lineage>
</organism>
<dbReference type="PANTHER" id="PTHR47869">
    <property type="entry name" value="OS03G0410700 PROTEIN"/>
    <property type="match status" value="1"/>
</dbReference>
<gene>
    <name evidence="2" type="ORF">WJX81_008219</name>
</gene>
<dbReference type="AlphaFoldDB" id="A0AAW1RR72"/>
<evidence type="ECO:0000259" key="1">
    <source>
        <dbReference type="Pfam" id="PF13460"/>
    </source>
</evidence>
<comment type="caution">
    <text evidence="2">The sequence shown here is derived from an EMBL/GenBank/DDBJ whole genome shotgun (WGS) entry which is preliminary data.</text>
</comment>
<dbReference type="PANTHER" id="PTHR47869:SF2">
    <property type="entry name" value="OS03G0410700 PROTEIN"/>
    <property type="match status" value="1"/>
</dbReference>
<dbReference type="SUPFAM" id="SSF51735">
    <property type="entry name" value="NAD(P)-binding Rossmann-fold domains"/>
    <property type="match status" value="1"/>
</dbReference>
<keyword evidence="3" id="KW-1185">Reference proteome</keyword>
<dbReference type="InterPro" id="IPR036291">
    <property type="entry name" value="NAD(P)-bd_dom_sf"/>
</dbReference>
<name>A0AAW1RR72_9CHLO</name>
<dbReference type="Pfam" id="PF13460">
    <property type="entry name" value="NAD_binding_10"/>
    <property type="match status" value="1"/>
</dbReference>
<proteinExistence type="predicted"/>
<protein>
    <recommendedName>
        <fullName evidence="1">NAD(P)-binding domain-containing protein</fullName>
    </recommendedName>
</protein>